<dbReference type="PROSITE" id="PS01306">
    <property type="entry name" value="UPF0054"/>
    <property type="match status" value="1"/>
</dbReference>
<dbReference type="NCBIfam" id="TIGR00043">
    <property type="entry name" value="rRNA maturation RNase YbeY"/>
    <property type="match status" value="1"/>
</dbReference>
<keyword evidence="2 8" id="KW-0690">Ribosome biogenesis</keyword>
<dbReference type="RefSeq" id="WP_028380429.1">
    <property type="nucleotide sequence ID" value="NZ_CAAAIT010000001.1"/>
</dbReference>
<dbReference type="GO" id="GO:0004222">
    <property type="term" value="F:metalloendopeptidase activity"/>
    <property type="evidence" value="ECO:0007669"/>
    <property type="project" value="InterPro"/>
</dbReference>
<dbReference type="PANTHER" id="PTHR46986">
    <property type="entry name" value="ENDORIBONUCLEASE YBEY, CHLOROPLASTIC"/>
    <property type="match status" value="1"/>
</dbReference>
<keyword evidence="8" id="KW-0698">rRNA processing</keyword>
<evidence type="ECO:0000313" key="12">
    <source>
        <dbReference type="Proteomes" id="UP000277577"/>
    </source>
</evidence>
<feature type="binding site" evidence="8">
    <location>
        <position position="114"/>
    </location>
    <ligand>
        <name>Zn(2+)</name>
        <dbReference type="ChEBI" id="CHEBI:29105"/>
        <note>catalytic</note>
    </ligand>
</feature>
<sequence length="158" mass="17971">MSYYIDIQNATDESLPVSEDELIRLAHLALRDKQKDAELTIRLVTPEEMIYLNHTYRKQNKTTNVLSFPSALPPEIQLECPLLGDVVICPQVLVEESKQLNKTLEAHWALILIHGILHLLGYDHIKDDEATIMQAIEIKLLAELGFPNPYDAEGIELE</sequence>
<evidence type="ECO:0000256" key="2">
    <source>
        <dbReference type="ARBA" id="ARBA00022517"/>
    </source>
</evidence>
<evidence type="ECO:0000256" key="6">
    <source>
        <dbReference type="ARBA" id="ARBA00022801"/>
    </source>
</evidence>
<reference evidence="10 12" key="2">
    <citation type="submission" date="2018-12" db="EMBL/GenBank/DDBJ databases">
        <authorList>
            <consortium name="Pathogen Informatics"/>
        </authorList>
    </citation>
    <scope>NUCLEOTIDE SEQUENCE [LARGE SCALE GENOMIC DNA]</scope>
    <source>
        <strain evidence="10 12">NCTC11976</strain>
    </source>
</reference>
<evidence type="ECO:0000256" key="8">
    <source>
        <dbReference type="HAMAP-Rule" id="MF_00009"/>
    </source>
</evidence>
<reference evidence="9 11" key="1">
    <citation type="submission" date="2015-11" db="EMBL/GenBank/DDBJ databases">
        <title>Genomic analysis of 38 Legionella species identifies large and diverse effector repertoires.</title>
        <authorList>
            <person name="Burstein D."/>
            <person name="Amaro F."/>
            <person name="Zusman T."/>
            <person name="Lifshitz Z."/>
            <person name="Cohen O."/>
            <person name="Gilbert J.A."/>
            <person name="Pupko T."/>
            <person name="Shuman H.A."/>
            <person name="Segal G."/>
        </authorList>
    </citation>
    <scope>NUCLEOTIDE SEQUENCE [LARGE SCALE GENOMIC DNA]</scope>
    <source>
        <strain evidence="9 11">ORW</strain>
    </source>
</reference>
<dbReference type="InterPro" id="IPR020549">
    <property type="entry name" value="YbeY_CS"/>
</dbReference>
<keyword evidence="7 8" id="KW-0862">Zinc</keyword>
<dbReference type="GO" id="GO:0005737">
    <property type="term" value="C:cytoplasm"/>
    <property type="evidence" value="ECO:0007669"/>
    <property type="project" value="UniProtKB-SubCell"/>
</dbReference>
<dbReference type="Gene3D" id="3.40.390.30">
    <property type="entry name" value="Metalloproteases ('zincins'), catalytic domain"/>
    <property type="match status" value="1"/>
</dbReference>
<dbReference type="SUPFAM" id="SSF55486">
    <property type="entry name" value="Metalloproteases ('zincins'), catalytic domain"/>
    <property type="match status" value="1"/>
</dbReference>
<dbReference type="InterPro" id="IPR002036">
    <property type="entry name" value="YbeY"/>
</dbReference>
<keyword evidence="4 8" id="KW-0479">Metal-binding</keyword>
<comment type="function">
    <text evidence="8">Single strand-specific metallo-endoribonuclease involved in late-stage 70S ribosome quality control and in maturation of the 3' terminus of the 16S rRNA.</text>
</comment>
<dbReference type="STRING" id="28084.Lche_1718"/>
<proteinExistence type="inferred from homology"/>
<keyword evidence="8" id="KW-0963">Cytoplasm</keyword>
<evidence type="ECO:0000313" key="10">
    <source>
        <dbReference type="EMBL" id="VEB37790.1"/>
    </source>
</evidence>
<dbReference type="InterPro" id="IPR023091">
    <property type="entry name" value="MetalPrtase_cat_dom_sf_prd"/>
</dbReference>
<dbReference type="EMBL" id="LNXW01000013">
    <property type="protein sequence ID" value="KTC79698.1"/>
    <property type="molecule type" value="Genomic_DNA"/>
</dbReference>
<evidence type="ECO:0000313" key="11">
    <source>
        <dbReference type="Proteomes" id="UP000054921"/>
    </source>
</evidence>
<evidence type="ECO:0000313" key="9">
    <source>
        <dbReference type="EMBL" id="KTC79698.1"/>
    </source>
</evidence>
<dbReference type="AlphaFoldDB" id="A0A0W0S8M6"/>
<comment type="cofactor">
    <cofactor evidence="8">
        <name>Zn(2+)</name>
        <dbReference type="ChEBI" id="CHEBI:29105"/>
    </cofactor>
    <text evidence="8">Binds 1 zinc ion.</text>
</comment>
<keyword evidence="6 8" id="KW-0378">Hydrolase</keyword>
<organism evidence="9 11">
    <name type="scientific">Legionella cherrii</name>
    <dbReference type="NCBI Taxonomy" id="28084"/>
    <lineage>
        <taxon>Bacteria</taxon>
        <taxon>Pseudomonadati</taxon>
        <taxon>Pseudomonadota</taxon>
        <taxon>Gammaproteobacteria</taxon>
        <taxon>Legionellales</taxon>
        <taxon>Legionellaceae</taxon>
        <taxon>Legionella</taxon>
    </lineage>
</organism>
<dbReference type="PANTHER" id="PTHR46986:SF1">
    <property type="entry name" value="ENDORIBONUCLEASE YBEY, CHLOROPLASTIC"/>
    <property type="match status" value="1"/>
</dbReference>
<dbReference type="GO" id="GO:0008270">
    <property type="term" value="F:zinc ion binding"/>
    <property type="evidence" value="ECO:0007669"/>
    <property type="project" value="UniProtKB-UniRule"/>
</dbReference>
<dbReference type="PATRIC" id="fig|28084.5.peg.1864"/>
<dbReference type="GO" id="GO:0004521">
    <property type="term" value="F:RNA endonuclease activity"/>
    <property type="evidence" value="ECO:0007669"/>
    <property type="project" value="UniProtKB-UniRule"/>
</dbReference>
<dbReference type="GO" id="GO:0006364">
    <property type="term" value="P:rRNA processing"/>
    <property type="evidence" value="ECO:0007669"/>
    <property type="project" value="UniProtKB-UniRule"/>
</dbReference>
<protein>
    <recommendedName>
        <fullName evidence="8">Endoribonuclease YbeY</fullName>
        <ecNumber evidence="8">3.1.-.-</ecNumber>
    </recommendedName>
</protein>
<accession>A0A0W0S8M6</accession>
<name>A0A0W0S8M6_9GAMM</name>
<evidence type="ECO:0000256" key="1">
    <source>
        <dbReference type="ARBA" id="ARBA00010875"/>
    </source>
</evidence>
<gene>
    <name evidence="8 9" type="primary">ybeY</name>
    <name evidence="9" type="ORF">Lche_1718</name>
    <name evidence="10" type="ORF">NCTC11976_02396</name>
</gene>
<dbReference type="EC" id="3.1.-.-" evidence="8"/>
<comment type="similarity">
    <text evidence="1 8">Belongs to the endoribonuclease YbeY family.</text>
</comment>
<dbReference type="Proteomes" id="UP000054921">
    <property type="component" value="Unassembled WGS sequence"/>
</dbReference>
<feature type="binding site" evidence="8">
    <location>
        <position position="124"/>
    </location>
    <ligand>
        <name>Zn(2+)</name>
        <dbReference type="ChEBI" id="CHEBI:29105"/>
        <note>catalytic</note>
    </ligand>
</feature>
<dbReference type="HAMAP" id="MF_00009">
    <property type="entry name" value="Endoribonucl_YbeY"/>
    <property type="match status" value="1"/>
</dbReference>
<evidence type="ECO:0000256" key="5">
    <source>
        <dbReference type="ARBA" id="ARBA00022759"/>
    </source>
</evidence>
<keyword evidence="5 8" id="KW-0255">Endonuclease</keyword>
<evidence type="ECO:0000256" key="7">
    <source>
        <dbReference type="ARBA" id="ARBA00022833"/>
    </source>
</evidence>
<keyword evidence="12" id="KW-1185">Reference proteome</keyword>
<evidence type="ECO:0000256" key="4">
    <source>
        <dbReference type="ARBA" id="ARBA00022723"/>
    </source>
</evidence>
<dbReference type="Proteomes" id="UP000277577">
    <property type="component" value="Chromosome"/>
</dbReference>
<feature type="binding site" evidence="8">
    <location>
        <position position="118"/>
    </location>
    <ligand>
        <name>Zn(2+)</name>
        <dbReference type="ChEBI" id="CHEBI:29105"/>
        <note>catalytic</note>
    </ligand>
</feature>
<comment type="subcellular location">
    <subcellularLocation>
        <location evidence="8">Cytoplasm</location>
    </subcellularLocation>
</comment>
<evidence type="ECO:0000256" key="3">
    <source>
        <dbReference type="ARBA" id="ARBA00022722"/>
    </source>
</evidence>
<dbReference type="EMBL" id="LR134173">
    <property type="protein sequence ID" value="VEB37790.1"/>
    <property type="molecule type" value="Genomic_DNA"/>
</dbReference>
<dbReference type="Pfam" id="PF02130">
    <property type="entry name" value="YbeY"/>
    <property type="match status" value="1"/>
</dbReference>
<keyword evidence="3 8" id="KW-0540">Nuclease</keyword>
<dbReference type="OrthoDB" id="9807740at2"/>